<dbReference type="RefSeq" id="WP_244378837.1">
    <property type="nucleotide sequence ID" value="NZ_CP083239.1"/>
</dbReference>
<keyword evidence="2 4" id="KW-0238">DNA-binding</keyword>
<dbReference type="PRINTS" id="PR00455">
    <property type="entry name" value="HTHTETR"/>
</dbReference>
<dbReference type="KEGG" id="apol:K9D25_02270"/>
<dbReference type="SUPFAM" id="SSF46689">
    <property type="entry name" value="Homeodomain-like"/>
    <property type="match status" value="1"/>
</dbReference>
<dbReference type="GO" id="GO:0000976">
    <property type="term" value="F:transcription cis-regulatory region binding"/>
    <property type="evidence" value="ECO:0007669"/>
    <property type="project" value="TreeGrafter"/>
</dbReference>
<gene>
    <name evidence="6" type="ORF">K9D25_02270</name>
</gene>
<dbReference type="Gene3D" id="1.10.357.10">
    <property type="entry name" value="Tetracycline Repressor, domain 2"/>
    <property type="match status" value="1"/>
</dbReference>
<accession>A0A9E6ZX12</accession>
<evidence type="ECO:0000313" key="7">
    <source>
        <dbReference type="Proteomes" id="UP000831684"/>
    </source>
</evidence>
<feature type="DNA-binding region" description="H-T-H motif" evidence="4">
    <location>
        <begin position="27"/>
        <end position="46"/>
    </location>
</feature>
<evidence type="ECO:0000256" key="2">
    <source>
        <dbReference type="ARBA" id="ARBA00023125"/>
    </source>
</evidence>
<keyword evidence="3" id="KW-0804">Transcription</keyword>
<dbReference type="PANTHER" id="PTHR30055">
    <property type="entry name" value="HTH-TYPE TRANSCRIPTIONAL REGULATOR RUTR"/>
    <property type="match status" value="1"/>
</dbReference>
<keyword evidence="1" id="KW-0805">Transcription regulation</keyword>
<dbReference type="InterPro" id="IPR001647">
    <property type="entry name" value="HTH_TetR"/>
</dbReference>
<evidence type="ECO:0000313" key="6">
    <source>
        <dbReference type="EMBL" id="UOK71567.1"/>
    </source>
</evidence>
<feature type="domain" description="HTH tetR-type" evidence="5">
    <location>
        <begin position="4"/>
        <end position="64"/>
    </location>
</feature>
<evidence type="ECO:0000256" key="4">
    <source>
        <dbReference type="PROSITE-ProRule" id="PRU00335"/>
    </source>
</evidence>
<organism evidence="6 7">
    <name type="scientific">Ancylobacter polymorphus</name>
    <dbReference type="NCBI Taxonomy" id="223390"/>
    <lineage>
        <taxon>Bacteria</taxon>
        <taxon>Pseudomonadati</taxon>
        <taxon>Pseudomonadota</taxon>
        <taxon>Alphaproteobacteria</taxon>
        <taxon>Hyphomicrobiales</taxon>
        <taxon>Xanthobacteraceae</taxon>
        <taxon>Ancylobacter</taxon>
    </lineage>
</organism>
<proteinExistence type="predicted"/>
<dbReference type="AlphaFoldDB" id="A0A9E6ZX12"/>
<dbReference type="Pfam" id="PF00440">
    <property type="entry name" value="TetR_N"/>
    <property type="match status" value="1"/>
</dbReference>
<dbReference type="InterPro" id="IPR009057">
    <property type="entry name" value="Homeodomain-like_sf"/>
</dbReference>
<evidence type="ECO:0000256" key="3">
    <source>
        <dbReference type="ARBA" id="ARBA00023163"/>
    </source>
</evidence>
<dbReference type="PANTHER" id="PTHR30055:SF234">
    <property type="entry name" value="HTH-TYPE TRANSCRIPTIONAL REGULATOR BETI"/>
    <property type="match status" value="1"/>
</dbReference>
<dbReference type="GO" id="GO:0003700">
    <property type="term" value="F:DNA-binding transcription factor activity"/>
    <property type="evidence" value="ECO:0007669"/>
    <property type="project" value="TreeGrafter"/>
</dbReference>
<dbReference type="Pfam" id="PF14246">
    <property type="entry name" value="TetR_C_7"/>
    <property type="match status" value="1"/>
</dbReference>
<dbReference type="InterPro" id="IPR039536">
    <property type="entry name" value="TetR_C_Proteobacteria"/>
</dbReference>
<dbReference type="InterPro" id="IPR050109">
    <property type="entry name" value="HTH-type_TetR-like_transc_reg"/>
</dbReference>
<name>A0A9E6ZX12_9HYPH</name>
<reference evidence="6" key="1">
    <citation type="submission" date="2021-09" db="EMBL/GenBank/DDBJ databases">
        <title>Network and meta-omics reveal the key degrader and cooperation patterns in an efficient 1,4-dioxane-degrading microbial community.</title>
        <authorList>
            <person name="Dai C."/>
        </authorList>
    </citation>
    <scope>NUCLEOTIDE SEQUENCE</scope>
    <source>
        <strain evidence="6">ZM13</strain>
    </source>
</reference>
<evidence type="ECO:0000256" key="1">
    <source>
        <dbReference type="ARBA" id="ARBA00023015"/>
    </source>
</evidence>
<dbReference type="PROSITE" id="PS50977">
    <property type="entry name" value="HTH_TETR_2"/>
    <property type="match status" value="1"/>
</dbReference>
<dbReference type="Proteomes" id="UP000831684">
    <property type="component" value="Chromosome"/>
</dbReference>
<dbReference type="EMBL" id="CP083239">
    <property type="protein sequence ID" value="UOK71567.1"/>
    <property type="molecule type" value="Genomic_DNA"/>
</dbReference>
<evidence type="ECO:0000259" key="5">
    <source>
        <dbReference type="PROSITE" id="PS50977"/>
    </source>
</evidence>
<sequence>MPAAARRDEIVAVATQMFQEAGYARLTTDAVAARCRISKRTLYELFPSKAALLTAIIDQHRTRMIRLPAEYDDVPLERALDLIFGNDIDDEADRERFAFLQLIFVEAVQHPELDQISATHGKGVILQLLGDWIAHECRRGRLDVPDPKDAARMLMDMVAGSTTRGLDGRLAWDGSDRRRAYVRECIRVFLHGTKSPR</sequence>
<protein>
    <submittedName>
        <fullName evidence="6">TetR/AcrR family transcriptional regulator</fullName>
    </submittedName>
</protein>